<feature type="domain" description="Multidrug resistance protein MdtA-like C-terminal permuted SH3" evidence="7">
    <location>
        <begin position="330"/>
        <end position="389"/>
    </location>
</feature>
<keyword evidence="3" id="KW-0175">Coiled coil</keyword>
<dbReference type="Proteomes" id="UP000244898">
    <property type="component" value="Unassembled WGS sequence"/>
</dbReference>
<gene>
    <name evidence="8" type="primary">bepF_2</name>
    <name evidence="8" type="ORF">TRM7615_04616</name>
</gene>
<protein>
    <submittedName>
        <fullName evidence="8">Efflux pump periplasmic linker BepF</fullName>
    </submittedName>
</protein>
<accession>A0A2R8CFA1</accession>
<evidence type="ECO:0000256" key="1">
    <source>
        <dbReference type="ARBA" id="ARBA00004196"/>
    </source>
</evidence>
<organism evidence="8 9">
    <name type="scientific">Falsiruegeria mediterranea M17</name>
    <dbReference type="NCBI Taxonomy" id="1200281"/>
    <lineage>
        <taxon>Bacteria</taxon>
        <taxon>Pseudomonadati</taxon>
        <taxon>Pseudomonadota</taxon>
        <taxon>Alphaproteobacteria</taxon>
        <taxon>Rhodobacterales</taxon>
        <taxon>Roseobacteraceae</taxon>
        <taxon>Falsiruegeria</taxon>
    </lineage>
</organism>
<evidence type="ECO:0000259" key="4">
    <source>
        <dbReference type="Pfam" id="PF25876"/>
    </source>
</evidence>
<evidence type="ECO:0000259" key="5">
    <source>
        <dbReference type="Pfam" id="PF25917"/>
    </source>
</evidence>
<dbReference type="Gene3D" id="2.40.30.170">
    <property type="match status" value="1"/>
</dbReference>
<dbReference type="SUPFAM" id="SSF111369">
    <property type="entry name" value="HlyD-like secretion proteins"/>
    <property type="match status" value="1"/>
</dbReference>
<evidence type="ECO:0000256" key="2">
    <source>
        <dbReference type="ARBA" id="ARBA00009477"/>
    </source>
</evidence>
<dbReference type="InterPro" id="IPR058626">
    <property type="entry name" value="MdtA-like_b-barrel"/>
</dbReference>
<dbReference type="GO" id="GO:0022857">
    <property type="term" value="F:transmembrane transporter activity"/>
    <property type="evidence" value="ECO:0007669"/>
    <property type="project" value="InterPro"/>
</dbReference>
<reference evidence="9" key="1">
    <citation type="submission" date="2018-03" db="EMBL/GenBank/DDBJ databases">
        <authorList>
            <person name="Rodrigo-Torres L."/>
            <person name="Arahal R. D."/>
            <person name="Lucena T."/>
        </authorList>
    </citation>
    <scope>NUCLEOTIDE SEQUENCE [LARGE SCALE GENOMIC DNA]</scope>
    <source>
        <strain evidence="9">CECT 7615</strain>
    </source>
</reference>
<evidence type="ECO:0000313" key="8">
    <source>
        <dbReference type="EMBL" id="SPJ31076.1"/>
    </source>
</evidence>
<dbReference type="AlphaFoldDB" id="A0A2R8CFA1"/>
<dbReference type="InterPro" id="IPR058627">
    <property type="entry name" value="MdtA-like_C"/>
</dbReference>
<dbReference type="Gene3D" id="2.40.50.100">
    <property type="match status" value="1"/>
</dbReference>
<dbReference type="Pfam" id="PF25917">
    <property type="entry name" value="BSH_RND"/>
    <property type="match status" value="1"/>
</dbReference>
<dbReference type="Pfam" id="PF25967">
    <property type="entry name" value="RND-MFP_C"/>
    <property type="match status" value="1"/>
</dbReference>
<feature type="domain" description="Multidrug resistance protein MdtA-like barrel-sandwich hybrid" evidence="5">
    <location>
        <begin position="88"/>
        <end position="220"/>
    </location>
</feature>
<dbReference type="PANTHER" id="PTHR30158">
    <property type="entry name" value="ACRA/E-RELATED COMPONENT OF DRUG EFFLUX TRANSPORTER"/>
    <property type="match status" value="1"/>
</dbReference>
<dbReference type="PANTHER" id="PTHR30158:SF3">
    <property type="entry name" value="MULTIDRUG EFFLUX PUMP SUBUNIT ACRA-RELATED"/>
    <property type="match status" value="1"/>
</dbReference>
<dbReference type="Gene3D" id="2.40.420.20">
    <property type="match status" value="1"/>
</dbReference>
<feature type="domain" description="Multidrug resistance protein MdtA-like beta-barrel" evidence="6">
    <location>
        <begin position="233"/>
        <end position="323"/>
    </location>
</feature>
<comment type="subcellular location">
    <subcellularLocation>
        <location evidence="1">Cell envelope</location>
    </subcellularLocation>
</comment>
<dbReference type="GO" id="GO:0046677">
    <property type="term" value="P:response to antibiotic"/>
    <property type="evidence" value="ECO:0007669"/>
    <property type="project" value="TreeGrafter"/>
</dbReference>
<evidence type="ECO:0000259" key="6">
    <source>
        <dbReference type="Pfam" id="PF25944"/>
    </source>
</evidence>
<dbReference type="InterPro" id="IPR058625">
    <property type="entry name" value="MdtA-like_BSH"/>
</dbReference>
<sequence>MSAVVRAHHIFREALRMVAISEYFRSPTGQALRPTLFGFAAAIGLVTAPAYAQDEAAAPAPKVSVAAAYTQDITDEAAFIGRGEAIDKVSIVARVGGFLQSKQVEDGSSVDQGDLLFEIEPDLYQATLEARNADLDRAEAQLELAKLELARKEELLRRDAVPVSERDIARANELVAEADVKAAQAAIQQADLDLSYTEIHAPFAGRIGRTEISIGDIVGPSNPPLVTIVRESPIYVTFSLNEKQLITVLEQLDQTTASLAESGQSPEVFLELPNGTPLDEAGKIIFVDNRIDPLTGSITLRAQFENAARLIVDGAFLHVRIQALEPTPRVLVPQAALQRDQRGDFVLVVNSQQMAEQRYITTGEVVDTAIIVLDGLQAGESVIVEGLQRVRPGVAVDAVTASESIGD</sequence>
<dbReference type="GO" id="GO:0005886">
    <property type="term" value="C:plasma membrane"/>
    <property type="evidence" value="ECO:0007669"/>
    <property type="project" value="TreeGrafter"/>
</dbReference>
<dbReference type="InterPro" id="IPR058624">
    <property type="entry name" value="MdtA-like_HH"/>
</dbReference>
<dbReference type="Pfam" id="PF25876">
    <property type="entry name" value="HH_MFP_RND"/>
    <property type="match status" value="1"/>
</dbReference>
<name>A0A2R8CFA1_9RHOB</name>
<dbReference type="EMBL" id="ONZG01000016">
    <property type="protein sequence ID" value="SPJ31076.1"/>
    <property type="molecule type" value="Genomic_DNA"/>
</dbReference>
<proteinExistence type="inferred from homology"/>
<evidence type="ECO:0000256" key="3">
    <source>
        <dbReference type="SAM" id="Coils"/>
    </source>
</evidence>
<evidence type="ECO:0000313" key="9">
    <source>
        <dbReference type="Proteomes" id="UP000244898"/>
    </source>
</evidence>
<comment type="similarity">
    <text evidence="2">Belongs to the membrane fusion protein (MFP) (TC 8.A.1) family.</text>
</comment>
<dbReference type="RefSeq" id="WP_235824190.1">
    <property type="nucleotide sequence ID" value="NZ_ONZG01000016.1"/>
</dbReference>
<feature type="coiled-coil region" evidence="3">
    <location>
        <begin position="128"/>
        <end position="157"/>
    </location>
</feature>
<dbReference type="Pfam" id="PF25944">
    <property type="entry name" value="Beta-barrel_RND"/>
    <property type="match status" value="1"/>
</dbReference>
<keyword evidence="9" id="KW-1185">Reference proteome</keyword>
<dbReference type="Gene3D" id="1.10.287.470">
    <property type="entry name" value="Helix hairpin bin"/>
    <property type="match status" value="1"/>
</dbReference>
<feature type="domain" description="Multidrug resistance protein MdtA-like alpha-helical hairpin" evidence="4">
    <location>
        <begin position="128"/>
        <end position="197"/>
    </location>
</feature>
<dbReference type="InterPro" id="IPR006143">
    <property type="entry name" value="RND_pump_MFP"/>
</dbReference>
<dbReference type="NCBIfam" id="TIGR01730">
    <property type="entry name" value="RND_mfp"/>
    <property type="match status" value="1"/>
</dbReference>
<evidence type="ECO:0000259" key="7">
    <source>
        <dbReference type="Pfam" id="PF25967"/>
    </source>
</evidence>
<dbReference type="GO" id="GO:0030313">
    <property type="term" value="C:cell envelope"/>
    <property type="evidence" value="ECO:0007669"/>
    <property type="project" value="UniProtKB-SubCell"/>
</dbReference>